<gene>
    <name evidence="2" type="ORF">NDN08_002033</name>
</gene>
<organism evidence="2 3">
    <name type="scientific">Rhodosorus marinus</name>
    <dbReference type="NCBI Taxonomy" id="101924"/>
    <lineage>
        <taxon>Eukaryota</taxon>
        <taxon>Rhodophyta</taxon>
        <taxon>Stylonematophyceae</taxon>
        <taxon>Stylonematales</taxon>
        <taxon>Stylonemataceae</taxon>
        <taxon>Rhodosorus</taxon>
    </lineage>
</organism>
<proteinExistence type="predicted"/>
<dbReference type="SUPFAM" id="SSF51120">
    <property type="entry name" value="beta-Roll"/>
    <property type="match status" value="1"/>
</dbReference>
<dbReference type="Gene3D" id="2.150.10.10">
    <property type="entry name" value="Serralysin-like metalloprotease, C-terminal"/>
    <property type="match status" value="1"/>
</dbReference>
<reference evidence="2 3" key="1">
    <citation type="journal article" date="2023" name="Nat. Commun.">
        <title>Origin of minicircular mitochondrial genomes in red algae.</title>
        <authorList>
            <person name="Lee Y."/>
            <person name="Cho C.H."/>
            <person name="Lee Y.M."/>
            <person name="Park S.I."/>
            <person name="Yang J.H."/>
            <person name="West J.A."/>
            <person name="Bhattacharya D."/>
            <person name="Yoon H.S."/>
        </authorList>
    </citation>
    <scope>NUCLEOTIDE SEQUENCE [LARGE SCALE GENOMIC DNA]</scope>
    <source>
        <strain evidence="2 3">CCMP1338</strain>
        <tissue evidence="2">Whole cell</tissue>
    </source>
</reference>
<evidence type="ECO:0000313" key="2">
    <source>
        <dbReference type="EMBL" id="KAJ8905526.1"/>
    </source>
</evidence>
<feature type="chain" id="PRO_5043989846" evidence="1">
    <location>
        <begin position="21"/>
        <end position="317"/>
    </location>
</feature>
<name>A0AAV8USL0_9RHOD</name>
<dbReference type="Proteomes" id="UP001157974">
    <property type="component" value="Unassembled WGS sequence"/>
</dbReference>
<comment type="caution">
    <text evidence="2">The sequence shown here is derived from an EMBL/GenBank/DDBJ whole genome shotgun (WGS) entry which is preliminary data.</text>
</comment>
<evidence type="ECO:0000256" key="1">
    <source>
        <dbReference type="SAM" id="SignalP"/>
    </source>
</evidence>
<keyword evidence="3" id="KW-1185">Reference proteome</keyword>
<feature type="signal peptide" evidence="1">
    <location>
        <begin position="1"/>
        <end position="20"/>
    </location>
</feature>
<sequence>MKGFLVLFASVVVVVHRANADPETTCESFELPAPAEDAGEDYPGANLQTDGRILWTETYCRKSNLGSAKFCVKNYGTKSTGRQCIKASVLNVPKTSVKSISVGVHPDCNSIPSDDSKFQVYADPTTKKNGLANSVLLCFKKIPASELCCDTTRCLVIEATVDVDGEEETMTVDDFRCSGEGCDLKITCPNLITRPGRIAPPYYTYFYGSDEDDVFYIETPREVNKVFAAEGNDFVFGSYLPDYVFGGGGDDTFYGFDSTDHFTPGDGRDRFFGKDGSDRVYDVGPDGETDLFYGGTGDNRIVSDEVDPSDRFTNFTR</sequence>
<dbReference type="AlphaFoldDB" id="A0AAV8USL0"/>
<keyword evidence="1" id="KW-0732">Signal</keyword>
<dbReference type="EMBL" id="JAMWBK010000004">
    <property type="protein sequence ID" value="KAJ8905526.1"/>
    <property type="molecule type" value="Genomic_DNA"/>
</dbReference>
<dbReference type="InterPro" id="IPR011049">
    <property type="entry name" value="Serralysin-like_metalloprot_C"/>
</dbReference>
<evidence type="ECO:0000313" key="3">
    <source>
        <dbReference type="Proteomes" id="UP001157974"/>
    </source>
</evidence>
<protein>
    <submittedName>
        <fullName evidence="2">Uncharacterized protein</fullName>
    </submittedName>
</protein>
<accession>A0AAV8USL0</accession>